<protein>
    <recommendedName>
        <fullName evidence="15">Leukemia inhibitory factor receptor</fullName>
    </recommendedName>
</protein>
<dbReference type="PROSITE" id="PS50853">
    <property type="entry name" value="FN3"/>
    <property type="match status" value="3"/>
</dbReference>
<evidence type="ECO:0000256" key="9">
    <source>
        <dbReference type="ARBA" id="ARBA00023136"/>
    </source>
</evidence>
<keyword evidence="11" id="KW-0675">Receptor</keyword>
<evidence type="ECO:0000256" key="14">
    <source>
        <dbReference type="ARBA" id="ARBA00062949"/>
    </source>
</evidence>
<reference evidence="19" key="1">
    <citation type="submission" date="2025-08" db="UniProtKB">
        <authorList>
            <consortium name="Ensembl"/>
        </authorList>
    </citation>
    <scope>IDENTIFICATION</scope>
</reference>
<comment type="function">
    <text evidence="13">Signal-transducing molecule. May have a common pathway with IL6ST. The soluble form inhibits the biological activity of LIF by blocking its binding to receptors on target cells.</text>
</comment>
<dbReference type="GO" id="GO:0043235">
    <property type="term" value="C:receptor complex"/>
    <property type="evidence" value="ECO:0007669"/>
    <property type="project" value="Ensembl"/>
</dbReference>
<evidence type="ECO:0000256" key="8">
    <source>
        <dbReference type="ARBA" id="ARBA00022989"/>
    </source>
</evidence>
<evidence type="ECO:0000256" key="15">
    <source>
        <dbReference type="ARBA" id="ARBA00069968"/>
    </source>
</evidence>
<dbReference type="FunFam" id="2.60.40.10:FF:000738">
    <property type="entry name" value="Leukemia inhibitory factor receptor"/>
    <property type="match status" value="1"/>
</dbReference>
<dbReference type="GO" id="GO:0005886">
    <property type="term" value="C:plasma membrane"/>
    <property type="evidence" value="ECO:0007669"/>
    <property type="project" value="UniProtKB-SubCell"/>
</dbReference>
<evidence type="ECO:0000313" key="20">
    <source>
        <dbReference type="Proteomes" id="UP000694392"/>
    </source>
</evidence>
<evidence type="ECO:0000256" key="10">
    <source>
        <dbReference type="ARBA" id="ARBA00023157"/>
    </source>
</evidence>
<dbReference type="Gene3D" id="2.60.40.10">
    <property type="entry name" value="Immunoglobulins"/>
    <property type="match status" value="8"/>
</dbReference>
<proteinExistence type="inferred from homology"/>
<dbReference type="GO" id="GO:0004924">
    <property type="term" value="F:oncostatin-M receptor activity"/>
    <property type="evidence" value="ECO:0007669"/>
    <property type="project" value="Ensembl"/>
</dbReference>
<evidence type="ECO:0000256" key="4">
    <source>
        <dbReference type="ARBA" id="ARBA00022553"/>
    </source>
</evidence>
<dbReference type="FunFam" id="2.60.40.10:FF:000578">
    <property type="entry name" value="Leukemia inhibitory factor receptor"/>
    <property type="match status" value="1"/>
</dbReference>
<gene>
    <name evidence="19" type="primary">LIFR</name>
</gene>
<dbReference type="InterPro" id="IPR013783">
    <property type="entry name" value="Ig-like_fold"/>
</dbReference>
<evidence type="ECO:0000256" key="6">
    <source>
        <dbReference type="ARBA" id="ARBA00022729"/>
    </source>
</evidence>
<dbReference type="AlphaFoldDB" id="A0A8D0L5J1"/>
<evidence type="ECO:0000256" key="16">
    <source>
        <dbReference type="SAM" id="MobiDB-lite"/>
    </source>
</evidence>
<feature type="transmembrane region" description="Helical" evidence="17">
    <location>
        <begin position="811"/>
        <end position="836"/>
    </location>
</feature>
<dbReference type="GO" id="GO:0004923">
    <property type="term" value="F:leukemia inhibitory factor receptor activity"/>
    <property type="evidence" value="ECO:0007669"/>
    <property type="project" value="Ensembl"/>
</dbReference>
<evidence type="ECO:0000256" key="5">
    <source>
        <dbReference type="ARBA" id="ARBA00022692"/>
    </source>
</evidence>
<keyword evidence="5 17" id="KW-0812">Transmembrane</keyword>
<evidence type="ECO:0000256" key="7">
    <source>
        <dbReference type="ARBA" id="ARBA00022737"/>
    </source>
</evidence>
<dbReference type="GeneTree" id="ENSGT00940000155776"/>
<dbReference type="Pfam" id="PF18207">
    <property type="entry name" value="LIFR_N"/>
    <property type="match status" value="1"/>
</dbReference>
<dbReference type="PROSITE" id="PS01353">
    <property type="entry name" value="HEMATOPO_REC_L_F2"/>
    <property type="match status" value="1"/>
</dbReference>
<dbReference type="FunFam" id="2.60.40.10:FF:000808">
    <property type="entry name" value="Leukemia inhibitory factor receptor"/>
    <property type="match status" value="1"/>
</dbReference>
<dbReference type="PANTHER" id="PTHR48423:SF2">
    <property type="entry name" value="INTERLEUKIN-12 RECEPTOR SUBUNIT BETA-2"/>
    <property type="match status" value="1"/>
</dbReference>
<dbReference type="InterPro" id="IPR048497">
    <property type="entry name" value="LIF-R-like_Ig-like"/>
</dbReference>
<keyword evidence="20" id="KW-1185">Reference proteome</keyword>
<dbReference type="FunFam" id="2.60.40.10:FF:000607">
    <property type="entry name" value="Leukemia inhibitory factor receptor"/>
    <property type="match status" value="1"/>
</dbReference>
<keyword evidence="7" id="KW-0677">Repeat</keyword>
<evidence type="ECO:0000256" key="3">
    <source>
        <dbReference type="ARBA" id="ARBA00022475"/>
    </source>
</evidence>
<evidence type="ECO:0000256" key="17">
    <source>
        <dbReference type="SAM" id="Phobius"/>
    </source>
</evidence>
<evidence type="ECO:0000256" key="2">
    <source>
        <dbReference type="ARBA" id="ARBA00008921"/>
    </source>
</evidence>
<dbReference type="InterPro" id="IPR003961">
    <property type="entry name" value="FN3_dom"/>
</dbReference>
<dbReference type="InterPro" id="IPR052672">
    <property type="entry name" value="Type1_Cytokine_Rcpt_Type2"/>
</dbReference>
<dbReference type="InterPro" id="IPR040817">
    <property type="entry name" value="LIFR_D2"/>
</dbReference>
<dbReference type="PANTHER" id="PTHR48423">
    <property type="entry name" value="INTERLEUKIN-27 RECEPTOR SUBUNIT ALPHA"/>
    <property type="match status" value="1"/>
</dbReference>
<keyword evidence="3" id="KW-1003">Cell membrane</keyword>
<name>A0A8D0L5J1_SPHPU</name>
<comment type="subcellular location">
    <subcellularLocation>
        <location evidence="1">Cell membrane</location>
        <topology evidence="1">Single-pass type I membrane protein</topology>
    </subcellularLocation>
</comment>
<dbReference type="FunFam" id="2.60.40.10:FF:000657">
    <property type="entry name" value="Leukemia inhibitory factor receptor"/>
    <property type="match status" value="1"/>
</dbReference>
<dbReference type="Pfam" id="PF25552">
    <property type="entry name" value="LIFR_D4"/>
    <property type="match status" value="1"/>
</dbReference>
<feature type="domain" description="Fibronectin type-III" evidence="18">
    <location>
        <begin position="515"/>
        <end position="606"/>
    </location>
</feature>
<evidence type="ECO:0000256" key="12">
    <source>
        <dbReference type="ARBA" id="ARBA00023180"/>
    </source>
</evidence>
<dbReference type="SMART" id="SM00060">
    <property type="entry name" value="FN3"/>
    <property type="match status" value="4"/>
</dbReference>
<evidence type="ECO:0000256" key="11">
    <source>
        <dbReference type="ARBA" id="ARBA00023170"/>
    </source>
</evidence>
<keyword evidence="9 17" id="KW-0472">Membrane</keyword>
<dbReference type="Proteomes" id="UP000694392">
    <property type="component" value="Unplaced"/>
</dbReference>
<evidence type="ECO:0000256" key="1">
    <source>
        <dbReference type="ARBA" id="ARBA00004251"/>
    </source>
</evidence>
<accession>A0A8D0L5J1</accession>
<dbReference type="InterPro" id="IPR003529">
    <property type="entry name" value="Hematopoietin_rcpt_Gp130_CS"/>
</dbReference>
<keyword evidence="6" id="KW-0732">Signal</keyword>
<dbReference type="Pfam" id="PF21177">
    <property type="entry name" value="LIF-R_Ig-like"/>
    <property type="match status" value="1"/>
</dbReference>
<feature type="compositionally biased region" description="Polar residues" evidence="16">
    <location>
        <begin position="1025"/>
        <end position="1048"/>
    </location>
</feature>
<dbReference type="GO" id="GO:0005127">
    <property type="term" value="F:ciliary neurotrophic factor receptor binding"/>
    <property type="evidence" value="ECO:0007669"/>
    <property type="project" value="Ensembl"/>
</dbReference>
<feature type="compositionally biased region" description="Polar residues" evidence="16">
    <location>
        <begin position="1061"/>
        <end position="1079"/>
    </location>
</feature>
<dbReference type="CDD" id="cd00063">
    <property type="entry name" value="FN3"/>
    <property type="match status" value="3"/>
</dbReference>
<dbReference type="Ensembl" id="ENSSPUT00000009765.1">
    <property type="protein sequence ID" value="ENSSPUP00000009147.1"/>
    <property type="gene ID" value="ENSSPUG00000007112.1"/>
</dbReference>
<sequence>EGESDFLKCLLYMRHCYNVNIVISGSPETPQNLRCITHDLNILICSWNVASLSNHGLTYEFCHASGCVRTEDKKANVPLVLFQDTTIRITTLNASENLATKTFVLTEQNVSLVPPTPRILSLTPDFKTSLLHLKWNDSGSVWPYEADARWQIEVLRKNTLETVIYHSKLTLKDTVLSWDWKSDMPLECISHYVKIRCYIDEQMFLGKKEWSEWSPLKMIPGKDSDPDVVQVFPDETTVVVGSNVTFCCVCKEGDRVKNLAYGSKTYPLIRLSNRSTAIQVPNVGVSISSGTNIVCYPEINTLFGTVVFVGYPPDSPQNLSCETLNFSEIICSWDTGQPTKLLQKTVYILSERISGINVTCKEERTAKINHCVFPVIGNQKIYNFTVKASNPLGQPESSLLIDVNQRVHPEAPSEFTVRDLSPTNVSLSWYLCGNFTEIRLLCQIEVNSINSEAKSYNVSLDGAENSFYYTSVENLHPYTTYAYRARCAASEHFWKWSKWSETKHYRTLEASPSRAPDIWRVRSADGESLEVFWKPLPLSDTNGVIQYHEVFWSLPEKNVSSVEVPVWKNSTKIKLGKNNYIISVVAKNRAGFSPPSTITSVELPNDGVKTEHGIATGDGIYISWYSDPNVTCGYTVQWCCSSKSEFCSVNWETFSSNMTAAVIKSALFQPGVRYSFSLYGCKHDGYQLLQYINGYVKELAPKVAPNFTVEHTTSDSILVKWEDMPVEDCQGFLMGYLLFFAKEEEGTLKPRSSETGHLEQKVKNITDLTKKSLTILDLQGKTSYRLDLQAYTIGGKGPQKGIYVVTKDDSLGLIIAILVPVAVAIVLGVVTSIFCYRKREWIKETFYPDIPNPENSKALQFQKTLCEGNAALKTLEMNPCTPNSVEVLETQLSFPKIEDTEIMSPAADELPEDGSDIETENHVVVSYCPPIIEEEEISNPPLDEPVGSSQVVYIDIQSMYQPQVKPEEEPEVDCVSSAGYKPQMQLPVSALKIENQSTAAEDLDKTAGYRPQANTQAWNLDSPDSPGSITSNNENGSFGSPCSINSRQFLIPPKDDEDSPKPNNIGWSFTNFFQNKPND</sequence>
<evidence type="ECO:0000313" key="19">
    <source>
        <dbReference type="Ensembl" id="ENSSPUP00000009147.1"/>
    </source>
</evidence>
<evidence type="ECO:0000259" key="18">
    <source>
        <dbReference type="PROSITE" id="PS50853"/>
    </source>
</evidence>
<dbReference type="OMA" id="FFLYGCK"/>
<dbReference type="GO" id="GO:0019838">
    <property type="term" value="F:growth factor binding"/>
    <property type="evidence" value="ECO:0007669"/>
    <property type="project" value="Ensembl"/>
</dbReference>
<feature type="domain" description="Fibronectin type-III" evidence="18">
    <location>
        <begin position="411"/>
        <end position="510"/>
    </location>
</feature>
<feature type="domain" description="Fibronectin type-III" evidence="18">
    <location>
        <begin position="315"/>
        <end position="410"/>
    </location>
</feature>
<comment type="subunit">
    <text evidence="14">Heterodimer composed of LIFR and IL6ST. The heterodimer formed by LIFR and IL6ST interacts with the complex formed by CNTF and CNTFR.</text>
</comment>
<keyword evidence="4" id="KW-0597">Phosphoprotein</keyword>
<dbReference type="GO" id="GO:0008284">
    <property type="term" value="P:positive regulation of cell population proliferation"/>
    <property type="evidence" value="ECO:0007669"/>
    <property type="project" value="Ensembl"/>
</dbReference>
<dbReference type="Pfam" id="PF17971">
    <property type="entry name" value="LIFR_D2"/>
    <property type="match status" value="1"/>
</dbReference>
<feature type="region of interest" description="Disordered" evidence="16">
    <location>
        <begin position="1015"/>
        <end position="1079"/>
    </location>
</feature>
<dbReference type="SUPFAM" id="SSF49265">
    <property type="entry name" value="Fibronectin type III"/>
    <property type="match status" value="4"/>
</dbReference>
<reference evidence="19" key="2">
    <citation type="submission" date="2025-09" db="UniProtKB">
        <authorList>
            <consortium name="Ensembl"/>
        </authorList>
    </citation>
    <scope>IDENTIFICATION</scope>
</reference>
<dbReference type="InterPro" id="IPR036116">
    <property type="entry name" value="FN3_sf"/>
</dbReference>
<dbReference type="Pfam" id="PF00041">
    <property type="entry name" value="fn3"/>
    <property type="match status" value="1"/>
</dbReference>
<comment type="similarity">
    <text evidence="2">Belongs to the type I cytokine receptor family. Type 2 subfamily.</text>
</comment>
<organism evidence="19 20">
    <name type="scientific">Sphenodon punctatus</name>
    <name type="common">Tuatara</name>
    <name type="synonym">Hatteria punctata</name>
    <dbReference type="NCBI Taxonomy" id="8508"/>
    <lineage>
        <taxon>Eukaryota</taxon>
        <taxon>Metazoa</taxon>
        <taxon>Chordata</taxon>
        <taxon>Craniata</taxon>
        <taxon>Vertebrata</taxon>
        <taxon>Euteleostomi</taxon>
        <taxon>Lepidosauria</taxon>
        <taxon>Sphenodontia</taxon>
        <taxon>Sphenodontidae</taxon>
        <taxon>Sphenodon</taxon>
    </lineage>
</organism>
<dbReference type="InterPro" id="IPR040901">
    <property type="entry name" value="LIFR_N"/>
</dbReference>
<keyword evidence="12" id="KW-0325">Glycoprotein</keyword>
<evidence type="ECO:0000256" key="13">
    <source>
        <dbReference type="ARBA" id="ARBA00054569"/>
    </source>
</evidence>
<keyword evidence="10" id="KW-1015">Disulfide bond</keyword>
<keyword evidence="8 17" id="KW-1133">Transmembrane helix</keyword>